<dbReference type="InterPro" id="IPR011799">
    <property type="entry name" value="ChlG"/>
</dbReference>
<dbReference type="NCBIfam" id="TIGR01476">
    <property type="entry name" value="chlor_syn_BchG"/>
    <property type="match status" value="1"/>
</dbReference>
<keyword evidence="5" id="KW-0149">Chlorophyll biosynthesis</keyword>
<evidence type="ECO:0000256" key="2">
    <source>
        <dbReference type="ARBA" id="ARBA00022692"/>
    </source>
</evidence>
<dbReference type="Gene3D" id="1.10.357.140">
    <property type="entry name" value="UbiA prenyltransferase"/>
    <property type="match status" value="1"/>
</dbReference>
<protein>
    <recommendedName>
        <fullName evidence="9">Chlorophyll synthase</fullName>
    </recommendedName>
</protein>
<dbReference type="PANTHER" id="PTHR42723:SF1">
    <property type="entry name" value="CHLOROPHYLL SYNTHASE, CHLOROPLASTIC"/>
    <property type="match status" value="1"/>
</dbReference>
<evidence type="ECO:0000256" key="3">
    <source>
        <dbReference type="ARBA" id="ARBA00022989"/>
    </source>
</evidence>
<evidence type="ECO:0000313" key="8">
    <source>
        <dbReference type="Proteomes" id="UP001293593"/>
    </source>
</evidence>
<keyword evidence="2 6" id="KW-0812">Transmembrane</keyword>
<dbReference type="InterPro" id="IPR044878">
    <property type="entry name" value="UbiA_sf"/>
</dbReference>
<keyword evidence="4 6" id="KW-0472">Membrane</keyword>
<evidence type="ECO:0000313" key="7">
    <source>
        <dbReference type="EMBL" id="KAK4268574.1"/>
    </source>
</evidence>
<comment type="subcellular location">
    <subcellularLocation>
        <location evidence="1">Membrane</location>
        <topology evidence="1">Multi-pass membrane protein</topology>
    </subcellularLocation>
</comment>
<keyword evidence="3 6" id="KW-1133">Transmembrane helix</keyword>
<dbReference type="PANTHER" id="PTHR42723">
    <property type="entry name" value="CHLOROPHYLL SYNTHASE"/>
    <property type="match status" value="1"/>
</dbReference>
<dbReference type="EMBL" id="JAWXYG010000007">
    <property type="protein sequence ID" value="KAK4268574.1"/>
    <property type="molecule type" value="Genomic_DNA"/>
</dbReference>
<comment type="caution">
    <text evidence="7">The sequence shown here is derived from an EMBL/GenBank/DDBJ whole genome shotgun (WGS) entry which is preliminary data.</text>
</comment>
<feature type="transmembrane region" description="Helical" evidence="6">
    <location>
        <begin position="356"/>
        <end position="374"/>
    </location>
</feature>
<dbReference type="NCBIfam" id="TIGR02056">
    <property type="entry name" value="ChlG"/>
    <property type="match status" value="1"/>
</dbReference>
<dbReference type="Proteomes" id="UP001293593">
    <property type="component" value="Unassembled WGS sequence"/>
</dbReference>
<dbReference type="InterPro" id="IPR050475">
    <property type="entry name" value="Prenyltransferase_related"/>
</dbReference>
<feature type="transmembrane region" description="Helical" evidence="6">
    <location>
        <begin position="245"/>
        <end position="271"/>
    </location>
</feature>
<dbReference type="Gene3D" id="1.20.120.1780">
    <property type="entry name" value="UbiA prenyltransferase"/>
    <property type="match status" value="1"/>
</dbReference>
<sequence>MASILSMASVSPQKLSSAITRRVHIRAILVPISFSFPRRRLTITAAGSDANEVKFPLREKAPVKTSSSSDPLLGTKGTPQETDKWKIHLQLTKPVSWLILVWGVVCGAAASGHFHWNLEDVAKSFVCMMMSGPFLTGYTQTLNAWYDREIDAIAEPYRPIPSGAIHGNEVIIQIWVLLAGGLALAGILDIWAGHSSPIVFYLAVGGSLLSFIYSSPPLKLKQNGWIGNLTLGARYISYPWWTGQAFFGTLTLNAVILTLLYSISGFGFAIIEDIKRIERDTTVGLQSLPVAFGIDTAKWICVGAIDIAQLFVTGYLLWIGKPYYALALLALIIPQIYFQFQYFLKDPVKYDVDYQTSALPFFVLGLLVTAFATSH</sequence>
<evidence type="ECO:0000256" key="4">
    <source>
        <dbReference type="ARBA" id="ARBA00023136"/>
    </source>
</evidence>
<feature type="transmembrane region" description="Helical" evidence="6">
    <location>
        <begin position="324"/>
        <end position="344"/>
    </location>
</feature>
<feature type="transmembrane region" description="Helical" evidence="6">
    <location>
        <begin position="198"/>
        <end position="215"/>
    </location>
</feature>
<dbReference type="GO" id="GO:0046408">
    <property type="term" value="F:chlorophyll synthetase activity"/>
    <property type="evidence" value="ECO:0007669"/>
    <property type="project" value="InterPro"/>
</dbReference>
<dbReference type="CDD" id="cd13958">
    <property type="entry name" value="PT_UbiA_chlorophyll"/>
    <property type="match status" value="1"/>
</dbReference>
<accession>A0AAE1JID3</accession>
<gene>
    <name evidence="7" type="ORF">QN277_025208</name>
</gene>
<feature type="transmembrane region" description="Helical" evidence="6">
    <location>
        <begin position="170"/>
        <end position="191"/>
    </location>
</feature>
<keyword evidence="8" id="KW-1185">Reference proteome</keyword>
<evidence type="ECO:0000256" key="6">
    <source>
        <dbReference type="SAM" id="Phobius"/>
    </source>
</evidence>
<dbReference type="GO" id="GO:0016020">
    <property type="term" value="C:membrane"/>
    <property type="evidence" value="ECO:0007669"/>
    <property type="project" value="UniProtKB-SubCell"/>
</dbReference>
<proteinExistence type="predicted"/>
<dbReference type="GO" id="GO:0015995">
    <property type="term" value="P:chlorophyll biosynthetic process"/>
    <property type="evidence" value="ECO:0007669"/>
    <property type="project" value="UniProtKB-KW"/>
</dbReference>
<organism evidence="7 8">
    <name type="scientific">Acacia crassicarpa</name>
    <name type="common">northern wattle</name>
    <dbReference type="NCBI Taxonomy" id="499986"/>
    <lineage>
        <taxon>Eukaryota</taxon>
        <taxon>Viridiplantae</taxon>
        <taxon>Streptophyta</taxon>
        <taxon>Embryophyta</taxon>
        <taxon>Tracheophyta</taxon>
        <taxon>Spermatophyta</taxon>
        <taxon>Magnoliopsida</taxon>
        <taxon>eudicotyledons</taxon>
        <taxon>Gunneridae</taxon>
        <taxon>Pentapetalae</taxon>
        <taxon>rosids</taxon>
        <taxon>fabids</taxon>
        <taxon>Fabales</taxon>
        <taxon>Fabaceae</taxon>
        <taxon>Caesalpinioideae</taxon>
        <taxon>mimosoid clade</taxon>
        <taxon>Acacieae</taxon>
        <taxon>Acacia</taxon>
    </lineage>
</organism>
<reference evidence="7" key="1">
    <citation type="submission" date="2023-10" db="EMBL/GenBank/DDBJ databases">
        <title>Chromosome-level genome of the transformable northern wattle, Acacia crassicarpa.</title>
        <authorList>
            <person name="Massaro I."/>
            <person name="Sinha N.R."/>
            <person name="Poethig S."/>
            <person name="Leichty A.R."/>
        </authorList>
    </citation>
    <scope>NUCLEOTIDE SEQUENCE</scope>
    <source>
        <strain evidence="7">Acra3RX</strain>
        <tissue evidence="7">Leaf</tissue>
    </source>
</reference>
<evidence type="ECO:0000256" key="5">
    <source>
        <dbReference type="ARBA" id="ARBA00023171"/>
    </source>
</evidence>
<name>A0AAE1JID3_9FABA</name>
<evidence type="ECO:0000256" key="1">
    <source>
        <dbReference type="ARBA" id="ARBA00004141"/>
    </source>
</evidence>
<feature type="transmembrane region" description="Helical" evidence="6">
    <location>
        <begin position="95"/>
        <end position="116"/>
    </location>
</feature>
<dbReference type="InterPro" id="IPR000537">
    <property type="entry name" value="UbiA_prenyltransferase"/>
</dbReference>
<dbReference type="AlphaFoldDB" id="A0AAE1JID3"/>
<dbReference type="NCBIfam" id="NF005742">
    <property type="entry name" value="PRK07566.1"/>
    <property type="match status" value="1"/>
</dbReference>
<evidence type="ECO:0008006" key="9">
    <source>
        <dbReference type="Google" id="ProtNLM"/>
    </source>
</evidence>
<dbReference type="Pfam" id="PF01040">
    <property type="entry name" value="UbiA"/>
    <property type="match status" value="1"/>
</dbReference>
<dbReference type="InterPro" id="IPR006372">
    <property type="entry name" value="Chl_synth"/>
</dbReference>